<proteinExistence type="inferred from homology"/>
<feature type="domain" description="Glutamate/phenylalanine/leucine/valine/L-tryptophan dehydrogenase C-terminal" evidence="3">
    <location>
        <begin position="687"/>
        <end position="937"/>
    </location>
</feature>
<evidence type="ECO:0000256" key="1">
    <source>
        <dbReference type="ARBA" id="ARBA00006382"/>
    </source>
</evidence>
<protein>
    <recommendedName>
        <fullName evidence="3">Glutamate/phenylalanine/leucine/valine/L-tryptophan dehydrogenase C-terminal domain-containing protein</fullName>
    </recommendedName>
</protein>
<comment type="similarity">
    <text evidence="1">Belongs to the Glu/Leu/Phe/Val dehydrogenases family.</text>
</comment>
<evidence type="ECO:0000313" key="4">
    <source>
        <dbReference type="EMBL" id="CAE0403397.1"/>
    </source>
</evidence>
<dbReference type="SUPFAM" id="SSF51735">
    <property type="entry name" value="NAD(P)-binding Rossmann-fold domains"/>
    <property type="match status" value="1"/>
</dbReference>
<gene>
    <name evidence="4" type="ORF">ACOF00016_LOCUS1603</name>
</gene>
<organism evidence="4">
    <name type="scientific">Amphora coffeiformis</name>
    <dbReference type="NCBI Taxonomy" id="265554"/>
    <lineage>
        <taxon>Eukaryota</taxon>
        <taxon>Sar</taxon>
        <taxon>Stramenopiles</taxon>
        <taxon>Ochrophyta</taxon>
        <taxon>Bacillariophyta</taxon>
        <taxon>Bacillariophyceae</taxon>
        <taxon>Bacillariophycidae</taxon>
        <taxon>Thalassiophysales</taxon>
        <taxon>Catenulaceae</taxon>
        <taxon>Amphora</taxon>
    </lineage>
</organism>
<dbReference type="EMBL" id="HBIM01001831">
    <property type="protein sequence ID" value="CAE0403397.1"/>
    <property type="molecule type" value="Transcribed_RNA"/>
</dbReference>
<dbReference type="InterPro" id="IPR036291">
    <property type="entry name" value="NAD(P)-bd_dom_sf"/>
</dbReference>
<dbReference type="SUPFAM" id="SSF53223">
    <property type="entry name" value="Aminoacid dehydrogenase-like, N-terminal domain"/>
    <property type="match status" value="1"/>
</dbReference>
<dbReference type="AlphaFoldDB" id="A0A7S3KZB4"/>
<dbReference type="GO" id="GO:0006538">
    <property type="term" value="P:L-glutamate catabolic process"/>
    <property type="evidence" value="ECO:0007669"/>
    <property type="project" value="TreeGrafter"/>
</dbReference>
<dbReference type="Gene3D" id="3.40.50.720">
    <property type="entry name" value="NAD(P)-binding Rossmann-like Domain"/>
    <property type="match status" value="1"/>
</dbReference>
<name>A0A7S3KZB4_9STRA</name>
<dbReference type="PANTHER" id="PTHR11606">
    <property type="entry name" value="GLUTAMATE DEHYDROGENASE"/>
    <property type="match status" value="1"/>
</dbReference>
<dbReference type="Pfam" id="PF00208">
    <property type="entry name" value="ELFV_dehydrog"/>
    <property type="match status" value="1"/>
</dbReference>
<evidence type="ECO:0000259" key="3">
    <source>
        <dbReference type="SMART" id="SM00839"/>
    </source>
</evidence>
<dbReference type="PANTHER" id="PTHR11606:SF39">
    <property type="entry name" value="GLUTAMATE_PHENYLALANINE_LEUCINE_VALINE_L-TRYPTOPHAN DEHYDROGENASE C-TERMINAL DOMAIN-CONTAINING PROTEIN"/>
    <property type="match status" value="1"/>
</dbReference>
<evidence type="ECO:0000256" key="2">
    <source>
        <dbReference type="ARBA" id="ARBA00023002"/>
    </source>
</evidence>
<dbReference type="InterPro" id="IPR006096">
    <property type="entry name" value="Glu/Leu/Phe/Val/Trp_DH_C"/>
</dbReference>
<accession>A0A7S3KZB4</accession>
<dbReference type="InterPro" id="IPR046346">
    <property type="entry name" value="Aminoacid_DH-like_N_sf"/>
</dbReference>
<keyword evidence="2" id="KW-0560">Oxidoreductase</keyword>
<dbReference type="SMART" id="SM00839">
    <property type="entry name" value="ELFV_dehydrog"/>
    <property type="match status" value="1"/>
</dbReference>
<dbReference type="GO" id="GO:0004352">
    <property type="term" value="F:glutamate dehydrogenase (NAD+) activity"/>
    <property type="evidence" value="ECO:0007669"/>
    <property type="project" value="TreeGrafter"/>
</dbReference>
<dbReference type="GO" id="GO:0005739">
    <property type="term" value="C:mitochondrion"/>
    <property type="evidence" value="ECO:0007669"/>
    <property type="project" value="TreeGrafter"/>
</dbReference>
<sequence length="1081" mass="121836">MYRSRYLGRLTAKLVRKQVGGNYRLKAVRCLGTKDYDKVIPGVRHEYGSLGDMPMPSRRVSWQAEHNQDIQNVTQKALIYEMTQQQSRTIEQVVPWFLENMPESYFRQIPENFRMSHVKAISAVKDADMDLHLNLQAHMPDGRKVLTFIRPGTQAGTLLKMIMELPYKDNDGDDYMPLTRLHVFSTEDETMSLNMFVYGLREATASDVSEDVYESILDYASMVQRGEVTQTPDGLSHPSPSPLFEHDRLVEYIKKCSQNYINFGLTNPRRFLQQMEMFNEVSGSEGTAIHIEPDSVEPNHFWVDVAVANSYPRVALEHLCRLLFLHDFDVARARLDVVPDGDNGNITMLRMLVTPIGDNTGSSDVFDVLTREIKRCKWLDPLTMDLVFDRYPWLGVTRGEIITALCNLMHPILYKEHSVIYTKANIFEAITKERFIDHSAAIASLFLDRFNPRKPFTDFHFDERVNVLRDNIQAEVEDSLAVACLLKMIDIVKHTLKTNVYLPNRYALSMRLDPTIMPADEGKEIPFGVFFVHGRRFNAFHTRFRDISRGGMRIVSPRSPEQQAVESARHYDECYGLAFAQQLKNKDIPEGGSKAVNLVDVNGMTDHNKNFVMRKSVKAFTDSILDLIVQTEETRNNVVDYYNKPEVLYLGPDEQIIPEDINWIVKRAEERGYPTPAAFMSSKPRAGINHKEYGVTSEGVNVFLDVGLRRVLGIDPTAESFTIKITGGPDGDVAGNEIKILVREYGENAKIVGLADASGCAEDPDGLDHEELLRLVRQSKSISEFNMEKLGPNGVLHTCDTTEGTKARNSMHNRVVSDAFVPCGGRPNTIDMVNYKNFFLADGTPSSKLIVEGANIFITSEARKALHDEGGVMIIKDSSANKGGVITSSYEICAAMLLSEDEFFKNKKQIVEEVLEKLRTLAKLEATLLLREYETFGGTLPETSQIISNCINRTTDALGVALETLPKEDRELLLPLFRAHLPKTLADLSFDQVHSKVPEAYIKNAIASCLASKLVYKEGTKFIDSLPPKDLAKIALKYIKKENEIMALIQKLEGENMTEEEKEKIIALLEAGGARTALGSL</sequence>
<reference evidence="4" key="1">
    <citation type="submission" date="2021-01" db="EMBL/GenBank/DDBJ databases">
        <authorList>
            <person name="Corre E."/>
            <person name="Pelletier E."/>
            <person name="Niang G."/>
            <person name="Scheremetjew M."/>
            <person name="Finn R."/>
            <person name="Kale V."/>
            <person name="Holt S."/>
            <person name="Cochrane G."/>
            <person name="Meng A."/>
            <person name="Brown T."/>
            <person name="Cohen L."/>
        </authorList>
    </citation>
    <scope>NUCLEOTIDE SEQUENCE</scope>
    <source>
        <strain evidence="4">CCMP127</strain>
    </source>
</reference>